<protein>
    <submittedName>
        <fullName evidence="1">Uncharacterized protein</fullName>
    </submittedName>
</protein>
<organism evidence="1">
    <name type="scientific">marine sediment metagenome</name>
    <dbReference type="NCBI Taxonomy" id="412755"/>
    <lineage>
        <taxon>unclassified sequences</taxon>
        <taxon>metagenomes</taxon>
        <taxon>ecological metagenomes</taxon>
    </lineage>
</organism>
<dbReference type="EMBL" id="BARS01027458">
    <property type="protein sequence ID" value="GAG12096.1"/>
    <property type="molecule type" value="Genomic_DNA"/>
</dbReference>
<dbReference type="AlphaFoldDB" id="X0WHC6"/>
<evidence type="ECO:0000313" key="1">
    <source>
        <dbReference type="EMBL" id="GAG12096.1"/>
    </source>
</evidence>
<gene>
    <name evidence="1" type="ORF">S01H1_43135</name>
</gene>
<reference evidence="1" key="1">
    <citation type="journal article" date="2014" name="Front. Microbiol.">
        <title>High frequency of phylogenetically diverse reductive dehalogenase-homologous genes in deep subseafloor sedimentary metagenomes.</title>
        <authorList>
            <person name="Kawai M."/>
            <person name="Futagami T."/>
            <person name="Toyoda A."/>
            <person name="Takaki Y."/>
            <person name="Nishi S."/>
            <person name="Hori S."/>
            <person name="Arai W."/>
            <person name="Tsubouchi T."/>
            <person name="Morono Y."/>
            <person name="Uchiyama I."/>
            <person name="Ito T."/>
            <person name="Fujiyama A."/>
            <person name="Inagaki F."/>
            <person name="Takami H."/>
        </authorList>
    </citation>
    <scope>NUCLEOTIDE SEQUENCE</scope>
    <source>
        <strain evidence="1">Expedition CK06-06</strain>
    </source>
</reference>
<comment type="caution">
    <text evidence="1">The sequence shown here is derived from an EMBL/GenBank/DDBJ whole genome shotgun (WGS) entry which is preliminary data.</text>
</comment>
<accession>X0WHC6</accession>
<proteinExistence type="predicted"/>
<name>X0WHC6_9ZZZZ</name>
<sequence length="86" mass="9627">MQKSYSESLANYIGPESCGISGNIDSEALTGVRAGWVLSREMKYISRADVLQDYGRQHCTRRYGKECADPAMMNECRESDNPIVSE</sequence>
<feature type="non-terminal residue" evidence="1">
    <location>
        <position position="86"/>
    </location>
</feature>